<name>A0A6A0AF04_HAELA</name>
<keyword evidence="1" id="KW-0378">Hydrolase</keyword>
<gene>
    <name evidence="3" type="ORF">HaLaN_30322</name>
</gene>
<comment type="function">
    <text evidence="1">Metal-dependent phosphatase that shows phosphatase activity against several substrates, including fructose-1-phosphate and fructose-6-phosphate. Its preference for fructose-1-phosphate, a strong glycating agent that causes DNA damage rather than a canonical yeast metabolite, suggests a damage-control function in hexose phosphate metabolism.</text>
</comment>
<dbReference type="GO" id="GO:0016791">
    <property type="term" value="F:phosphatase activity"/>
    <property type="evidence" value="ECO:0007669"/>
    <property type="project" value="TreeGrafter"/>
</dbReference>
<proteinExistence type="inferred from homology"/>
<comment type="similarity">
    <text evidence="1">Belongs to the damage-control phosphatase family. Sugar phosphate phosphatase III subfamily.</text>
</comment>
<feature type="non-terminal residue" evidence="3">
    <location>
        <position position="89"/>
    </location>
</feature>
<dbReference type="GO" id="GO:0046872">
    <property type="term" value="F:metal ion binding"/>
    <property type="evidence" value="ECO:0007669"/>
    <property type="project" value="UniProtKB-UniRule"/>
</dbReference>
<organism evidence="3 4">
    <name type="scientific">Haematococcus lacustris</name>
    <name type="common">Green alga</name>
    <name type="synonym">Haematococcus pluvialis</name>
    <dbReference type="NCBI Taxonomy" id="44745"/>
    <lineage>
        <taxon>Eukaryota</taxon>
        <taxon>Viridiplantae</taxon>
        <taxon>Chlorophyta</taxon>
        <taxon>core chlorophytes</taxon>
        <taxon>Chlorophyceae</taxon>
        <taxon>CS clade</taxon>
        <taxon>Chlamydomonadales</taxon>
        <taxon>Haematococcaceae</taxon>
        <taxon>Haematococcus</taxon>
    </lineage>
</organism>
<dbReference type="EC" id="3.1.3.-" evidence="1"/>
<dbReference type="Gene3D" id="1.20.930.60">
    <property type="match status" value="1"/>
</dbReference>
<dbReference type="PANTHER" id="PTHR12260">
    <property type="entry name" value="DAMAGE-CONTROL PHOSPHATASE ARMT1"/>
    <property type="match status" value="1"/>
</dbReference>
<comment type="cofactor">
    <cofactor evidence="1">
        <name>Mn(2+)</name>
        <dbReference type="ChEBI" id="CHEBI:29035"/>
    </cofactor>
    <cofactor evidence="1">
        <name>Ni(2+)</name>
        <dbReference type="ChEBI" id="CHEBI:49786"/>
    </cofactor>
</comment>
<dbReference type="Proteomes" id="UP000485058">
    <property type="component" value="Unassembled WGS sequence"/>
</dbReference>
<feature type="chain" id="PRO_5025442257" description="Sugar phosphate phosphatase" evidence="2">
    <location>
        <begin position="28"/>
        <end position="89"/>
    </location>
</feature>
<evidence type="ECO:0000313" key="3">
    <source>
        <dbReference type="EMBL" id="GFH31306.1"/>
    </source>
</evidence>
<keyword evidence="1" id="KW-0479">Metal-binding</keyword>
<comment type="catalytic activity">
    <reaction evidence="1">
        <text>beta-D-fructose 6-phosphate = dihydroxyacetone + D-glyceraldehyde 3-phosphate</text>
        <dbReference type="Rhea" id="RHEA:28002"/>
        <dbReference type="ChEBI" id="CHEBI:16016"/>
        <dbReference type="ChEBI" id="CHEBI:57634"/>
        <dbReference type="ChEBI" id="CHEBI:59776"/>
    </reaction>
</comment>
<evidence type="ECO:0000256" key="1">
    <source>
        <dbReference type="RuleBase" id="RU367030"/>
    </source>
</evidence>
<dbReference type="AlphaFoldDB" id="A0A6A0AF04"/>
<reference evidence="3 4" key="1">
    <citation type="submission" date="2020-02" db="EMBL/GenBank/DDBJ databases">
        <title>Draft genome sequence of Haematococcus lacustris strain NIES-144.</title>
        <authorList>
            <person name="Morimoto D."/>
            <person name="Nakagawa S."/>
            <person name="Yoshida T."/>
            <person name="Sawayama S."/>
        </authorList>
    </citation>
    <scope>NUCLEOTIDE SEQUENCE [LARGE SCALE GENOMIC DNA]</scope>
    <source>
        <strain evidence="3 4">NIES-144</strain>
    </source>
</reference>
<dbReference type="PANTHER" id="PTHR12260:SF6">
    <property type="entry name" value="DAMAGE-CONTROL PHOSPHATASE ARMT1"/>
    <property type="match status" value="1"/>
</dbReference>
<comment type="caution">
    <text evidence="3">The sequence shown here is derived from an EMBL/GenBank/DDBJ whole genome shotgun (WGS) entry which is preliminary data.</text>
</comment>
<dbReference type="EMBL" id="BLLF01005522">
    <property type="protein sequence ID" value="GFH31306.1"/>
    <property type="molecule type" value="Genomic_DNA"/>
</dbReference>
<dbReference type="GO" id="GO:0005634">
    <property type="term" value="C:nucleus"/>
    <property type="evidence" value="ECO:0007669"/>
    <property type="project" value="TreeGrafter"/>
</dbReference>
<keyword evidence="2" id="KW-0732">Signal</keyword>
<comment type="domain">
    <text evidence="1">Subfamily III proteins have a conserved RTxK motif about 40-50 residues from the C-terminus; the threonine may be replaced by serine or cysteine.</text>
</comment>
<accession>A0A6A0AF04</accession>
<keyword evidence="1" id="KW-0464">Manganese</keyword>
<dbReference type="GO" id="GO:0006974">
    <property type="term" value="P:DNA damage response"/>
    <property type="evidence" value="ECO:0007669"/>
    <property type="project" value="TreeGrafter"/>
</dbReference>
<dbReference type="InterPro" id="IPR039763">
    <property type="entry name" value="ARMT1"/>
</dbReference>
<sequence>MPATWLSHPWLLVECYLYVHIAAAVQAQPLLAEAGFDCFATQKAAGWIKSVPAAQELAEQAEAVHLQLHPSQLPLQQVDKAADAVAAAA</sequence>
<evidence type="ECO:0000313" key="4">
    <source>
        <dbReference type="Proteomes" id="UP000485058"/>
    </source>
</evidence>
<keyword evidence="4" id="KW-1185">Reference proteome</keyword>
<feature type="signal peptide" evidence="2">
    <location>
        <begin position="1"/>
        <end position="27"/>
    </location>
</feature>
<protein>
    <recommendedName>
        <fullName evidence="1">Sugar phosphate phosphatase</fullName>
        <ecNumber evidence="1">3.1.3.-</ecNumber>
    </recommendedName>
</protein>
<evidence type="ECO:0000256" key="2">
    <source>
        <dbReference type="SAM" id="SignalP"/>
    </source>
</evidence>
<comment type="catalytic activity">
    <reaction evidence="1">
        <text>beta-D-fructose 1-phosphate + H2O = D-fructose + phosphate</text>
        <dbReference type="Rhea" id="RHEA:35603"/>
        <dbReference type="ChEBI" id="CHEBI:15377"/>
        <dbReference type="ChEBI" id="CHEBI:37721"/>
        <dbReference type="ChEBI" id="CHEBI:43474"/>
        <dbReference type="ChEBI" id="CHEBI:138881"/>
    </reaction>
</comment>